<evidence type="ECO:0000313" key="1">
    <source>
        <dbReference type="EMBL" id="SVD18480.1"/>
    </source>
</evidence>
<dbReference type="AlphaFoldDB" id="A0A382T8L6"/>
<protein>
    <submittedName>
        <fullName evidence="1">Uncharacterized protein</fullName>
    </submittedName>
</protein>
<organism evidence="1">
    <name type="scientific">marine metagenome</name>
    <dbReference type="NCBI Taxonomy" id="408172"/>
    <lineage>
        <taxon>unclassified sequences</taxon>
        <taxon>metagenomes</taxon>
        <taxon>ecological metagenomes</taxon>
    </lineage>
</organism>
<name>A0A382T8L6_9ZZZZ</name>
<dbReference type="EMBL" id="UINC01134745">
    <property type="protein sequence ID" value="SVD18480.1"/>
    <property type="molecule type" value="Genomic_DNA"/>
</dbReference>
<gene>
    <name evidence="1" type="ORF">METZ01_LOCUS371334</name>
</gene>
<proteinExistence type="predicted"/>
<reference evidence="1" key="1">
    <citation type="submission" date="2018-05" db="EMBL/GenBank/DDBJ databases">
        <authorList>
            <person name="Lanie J.A."/>
            <person name="Ng W.-L."/>
            <person name="Kazmierczak K.M."/>
            <person name="Andrzejewski T.M."/>
            <person name="Davidsen T.M."/>
            <person name="Wayne K.J."/>
            <person name="Tettelin H."/>
            <person name="Glass J.I."/>
            <person name="Rusch D."/>
            <person name="Podicherti R."/>
            <person name="Tsui H.-C.T."/>
            <person name="Winkler M.E."/>
        </authorList>
    </citation>
    <scope>NUCLEOTIDE SEQUENCE</scope>
</reference>
<sequence length="23" mass="2667">MTKNIRVSEEKCKSKNLFGNLLN</sequence>
<accession>A0A382T8L6</accession>